<dbReference type="EMBL" id="JBBLXS010000494">
    <property type="protein sequence ID" value="MEK0188024.1"/>
    <property type="molecule type" value="Genomic_DNA"/>
</dbReference>
<evidence type="ECO:0000313" key="3">
    <source>
        <dbReference type="Proteomes" id="UP001384579"/>
    </source>
</evidence>
<sequence>MNQRVDRYPGWELEIGDRTCLYLYCKQKAGDDSFKLWDLLERQISNWFPGQEPGNRDPEALPRLPTKIGGRAS</sequence>
<organism evidence="2 3">
    <name type="scientific">Microcoleus anatoxicus PTRS2</name>
    <dbReference type="NCBI Taxonomy" id="2705321"/>
    <lineage>
        <taxon>Bacteria</taxon>
        <taxon>Bacillati</taxon>
        <taxon>Cyanobacteriota</taxon>
        <taxon>Cyanophyceae</taxon>
        <taxon>Oscillatoriophycideae</taxon>
        <taxon>Oscillatoriales</taxon>
        <taxon>Microcoleaceae</taxon>
        <taxon>Microcoleus</taxon>
        <taxon>Microcoleus anatoxicus</taxon>
    </lineage>
</organism>
<feature type="region of interest" description="Disordered" evidence="1">
    <location>
        <begin position="48"/>
        <end position="73"/>
    </location>
</feature>
<gene>
    <name evidence="2" type="ORF">WMG39_24750</name>
</gene>
<evidence type="ECO:0000256" key="1">
    <source>
        <dbReference type="SAM" id="MobiDB-lite"/>
    </source>
</evidence>
<comment type="caution">
    <text evidence="2">The sequence shown here is derived from an EMBL/GenBank/DDBJ whole genome shotgun (WGS) entry which is preliminary data.</text>
</comment>
<reference evidence="2 3" key="1">
    <citation type="journal article" date="2020" name="Harmful Algae">
        <title>Molecular and morphological characterization of a novel dihydroanatoxin-a producing Microcoleus species (cyanobacteria) from the Russian River, California, USA.</title>
        <authorList>
            <person name="Conklin K.Y."/>
            <person name="Stancheva R."/>
            <person name="Otten T.G."/>
            <person name="Fadness R."/>
            <person name="Boyer G.L."/>
            <person name="Read B."/>
            <person name="Zhang X."/>
            <person name="Sheath R.G."/>
        </authorList>
    </citation>
    <scope>NUCLEOTIDE SEQUENCE [LARGE SCALE GENOMIC DNA]</scope>
    <source>
        <strain evidence="2 3">PTRS2</strain>
    </source>
</reference>
<evidence type="ECO:0000313" key="2">
    <source>
        <dbReference type="EMBL" id="MEK0188024.1"/>
    </source>
</evidence>
<dbReference type="Proteomes" id="UP001384579">
    <property type="component" value="Unassembled WGS sequence"/>
</dbReference>
<protein>
    <recommendedName>
        <fullName evidence="4">Transposase</fullName>
    </recommendedName>
</protein>
<dbReference type="RefSeq" id="WP_340519288.1">
    <property type="nucleotide sequence ID" value="NZ_JBBLXS010000494.1"/>
</dbReference>
<accession>A0ABU8YUG9</accession>
<evidence type="ECO:0008006" key="4">
    <source>
        <dbReference type="Google" id="ProtNLM"/>
    </source>
</evidence>
<proteinExistence type="predicted"/>
<name>A0ABU8YUG9_9CYAN</name>
<keyword evidence="3" id="KW-1185">Reference proteome</keyword>